<dbReference type="HAMAP" id="MF_01600">
    <property type="entry name" value="UPF0182"/>
    <property type="match status" value="1"/>
</dbReference>
<keyword evidence="2 5" id="KW-0812">Transmembrane</keyword>
<protein>
    <recommendedName>
        <fullName evidence="5">UPF0182 protein HZF06_00075</fullName>
    </recommendedName>
</protein>
<evidence type="ECO:0000313" key="6">
    <source>
        <dbReference type="EMBL" id="QLY80039.1"/>
    </source>
</evidence>
<feature type="transmembrane region" description="Helical" evidence="5">
    <location>
        <begin position="7"/>
        <end position="28"/>
    </location>
</feature>
<comment type="similarity">
    <text evidence="5">Belongs to the UPF0182 family.</text>
</comment>
<comment type="subcellular location">
    <subcellularLocation>
        <location evidence="5">Cell membrane</location>
        <topology evidence="5">Multi-pass membrane protein</topology>
    </subcellularLocation>
</comment>
<name>A0A7D6ZHM8_9CLOT</name>
<dbReference type="KEGG" id="cint:HZF06_00075"/>
<dbReference type="RefSeq" id="WP_181601973.1">
    <property type="nucleotide sequence ID" value="NZ_CP059378.1"/>
</dbReference>
<dbReference type="EMBL" id="CP059378">
    <property type="protein sequence ID" value="QLY80039.1"/>
    <property type="molecule type" value="Genomic_DNA"/>
</dbReference>
<evidence type="ECO:0000256" key="5">
    <source>
        <dbReference type="HAMAP-Rule" id="MF_01600"/>
    </source>
</evidence>
<dbReference type="InterPro" id="IPR005372">
    <property type="entry name" value="UPF0182"/>
</dbReference>
<gene>
    <name evidence="6" type="ORF">HZF06_00075</name>
</gene>
<dbReference type="AlphaFoldDB" id="A0A7D6ZHM8"/>
<dbReference type="PANTHER" id="PTHR39344:SF1">
    <property type="entry name" value="UPF0182 PROTEIN SLL1060"/>
    <property type="match status" value="1"/>
</dbReference>
<proteinExistence type="inferred from homology"/>
<evidence type="ECO:0000256" key="1">
    <source>
        <dbReference type="ARBA" id="ARBA00022475"/>
    </source>
</evidence>
<dbReference type="Pfam" id="PF03699">
    <property type="entry name" value="UPF0182"/>
    <property type="match status" value="1"/>
</dbReference>
<feature type="transmembrane region" description="Helical" evidence="5">
    <location>
        <begin position="89"/>
        <end position="112"/>
    </location>
</feature>
<feature type="transmembrane region" description="Helical" evidence="5">
    <location>
        <begin position="268"/>
        <end position="287"/>
    </location>
</feature>
<accession>A0A7D6ZHM8</accession>
<feature type="transmembrane region" description="Helical" evidence="5">
    <location>
        <begin position="48"/>
        <end position="68"/>
    </location>
</feature>
<sequence length="885" mass="102824">MKKKQFLIFIGILFMILALIISSTKLIIDIEWFQEVGYLKVYLTKMLAVLKLMGPLFLSCFALIYLLSKSILISIEKEFKSESLFKLRKVVIVFNIIISFIISINASMKYWYNILLFTNSNLFNYKDPIFNIDAAFYIFKLPLINIIYNFFKDILFIALIITIGVYVVISLKKYAINKNYMNFSQHLKEFKEILGKQAATLVSMIIFLIGIGYILKSFYILYSNNEGSFGASFTDINITLNFYKVIIIVSIISSIIAFIMLRRNKFKPIIFFAAIILFLIIIQPLIYNIVYKFFVKPNEIEYESPYISYNIDATNKGFNIDNIEEKDFDPGMDLNNTKIKNNKQIISNLKVNSPGPVLNFYNQVQEIRSYYKFLDIDTDRYTIDGKYTQVFLAPREIETSAIDNWQSNHMIYTHGYGVVMSKVNKVTDEGQPDFLMKNLPTENLTNIYLKNPRIYFGEATDDYAIVTTSIGELDYPKENGDTNYKYDDKGGIKLSIFNRILFSLREQNFKILFSGNITNESKILINRNILDRVKKIAPFLEYDEDPYMVINEGKLYWIIDGYTTANNFPYSQPYGGINYIRNSFKVVVDASSGETNYYIVDEKDPIVLGYSKIFKGLFKNKEEIPSGLQSHFKYPKKIFDIQSNVLSTYHIKDPKEFFTLEDVWEVSSNSSDAKESLNNNEGLYLVTQLPGEKNEEMVLFNYFNMKSRKNMISMLGARMDGEKYGNLVLFKFSPEKTIYGPYLFRNQILQDPYISQEISLWEGKGSKVEYGETVILPIENSLIYMLPIYLKADVEKTIPEMKRIILSDGKKIVIEENLNKALESLFNYKEKIITENTINEEQREISIEIQDLYNKAIESQTKGNWAEYGEYIKKLGEAIEKLKKK</sequence>
<dbReference type="Proteomes" id="UP000512286">
    <property type="component" value="Chromosome"/>
</dbReference>
<keyword evidence="4 5" id="KW-0472">Membrane</keyword>
<feature type="transmembrane region" description="Helical" evidence="5">
    <location>
        <begin position="198"/>
        <end position="222"/>
    </location>
</feature>
<evidence type="ECO:0000313" key="7">
    <source>
        <dbReference type="Proteomes" id="UP000512286"/>
    </source>
</evidence>
<keyword evidence="1 5" id="KW-1003">Cell membrane</keyword>
<reference evidence="6 7" key="1">
    <citation type="submission" date="2020-07" db="EMBL/GenBank/DDBJ databases">
        <title>Electron transfer.</title>
        <authorList>
            <person name="Huang L."/>
            <person name="Liu X."/>
            <person name="Zhou S."/>
        </authorList>
    </citation>
    <scope>NUCLEOTIDE SEQUENCE [LARGE SCALE GENOMIC DNA]</scope>
    <source>
        <strain evidence="6 7">Lx1</strain>
    </source>
</reference>
<feature type="transmembrane region" description="Helical" evidence="5">
    <location>
        <begin position="242"/>
        <end position="261"/>
    </location>
</feature>
<keyword evidence="3 5" id="KW-1133">Transmembrane helix</keyword>
<dbReference type="GO" id="GO:0005576">
    <property type="term" value="C:extracellular region"/>
    <property type="evidence" value="ECO:0007669"/>
    <property type="project" value="TreeGrafter"/>
</dbReference>
<evidence type="ECO:0000256" key="3">
    <source>
        <dbReference type="ARBA" id="ARBA00022989"/>
    </source>
</evidence>
<evidence type="ECO:0000256" key="2">
    <source>
        <dbReference type="ARBA" id="ARBA00022692"/>
    </source>
</evidence>
<feature type="transmembrane region" description="Helical" evidence="5">
    <location>
        <begin position="146"/>
        <end position="169"/>
    </location>
</feature>
<dbReference type="PANTHER" id="PTHR39344">
    <property type="entry name" value="UPF0182 PROTEIN SLL1060"/>
    <property type="match status" value="1"/>
</dbReference>
<evidence type="ECO:0000256" key="4">
    <source>
        <dbReference type="ARBA" id="ARBA00023136"/>
    </source>
</evidence>
<dbReference type="GO" id="GO:0005886">
    <property type="term" value="C:plasma membrane"/>
    <property type="evidence" value="ECO:0007669"/>
    <property type="project" value="UniProtKB-SubCell"/>
</dbReference>
<organism evidence="6 7">
    <name type="scientific">Clostridium intestinale</name>
    <dbReference type="NCBI Taxonomy" id="36845"/>
    <lineage>
        <taxon>Bacteria</taxon>
        <taxon>Bacillati</taxon>
        <taxon>Bacillota</taxon>
        <taxon>Clostridia</taxon>
        <taxon>Eubacteriales</taxon>
        <taxon>Clostridiaceae</taxon>
        <taxon>Clostridium</taxon>
    </lineage>
</organism>